<dbReference type="InterPro" id="IPR002767">
    <property type="entry name" value="Thiamine_BP"/>
</dbReference>
<accession>A0ABS1HQA4</accession>
<dbReference type="PANTHER" id="PTHR33777:SF1">
    <property type="entry name" value="UPF0045 PROTEIN ECM15"/>
    <property type="match status" value="1"/>
</dbReference>
<evidence type="ECO:0000259" key="2">
    <source>
        <dbReference type="Pfam" id="PF01910"/>
    </source>
</evidence>
<comment type="caution">
    <text evidence="3">The sequence shown here is derived from an EMBL/GenBank/DDBJ whole genome shotgun (WGS) entry which is preliminary data.</text>
</comment>
<keyword evidence="4" id="KW-1185">Reference proteome</keyword>
<comment type="similarity">
    <text evidence="1">Belongs to the UPF0045 family.</text>
</comment>
<protein>
    <submittedName>
        <fullName evidence="3">Thiamine-binding protein</fullName>
    </submittedName>
</protein>
<proteinExistence type="inferred from homology"/>
<dbReference type="InterPro" id="IPR029756">
    <property type="entry name" value="MTH1187/YkoF-like"/>
</dbReference>
<dbReference type="RefSeq" id="WP_200466567.1">
    <property type="nucleotide sequence ID" value="NZ_JAENRR010000063.1"/>
</dbReference>
<organism evidence="3 4">
    <name type="scientific">Carboxylicivirga marina</name>
    <dbReference type="NCBI Taxonomy" id="2800988"/>
    <lineage>
        <taxon>Bacteria</taxon>
        <taxon>Pseudomonadati</taxon>
        <taxon>Bacteroidota</taxon>
        <taxon>Bacteroidia</taxon>
        <taxon>Marinilabiliales</taxon>
        <taxon>Marinilabiliaceae</taxon>
        <taxon>Carboxylicivirga</taxon>
    </lineage>
</organism>
<gene>
    <name evidence="3" type="ORF">JIV24_18525</name>
</gene>
<feature type="domain" description="Thiamine-binding protein" evidence="2">
    <location>
        <begin position="10"/>
        <end position="100"/>
    </location>
</feature>
<dbReference type="InterPro" id="IPR051614">
    <property type="entry name" value="UPF0045_domain"/>
</dbReference>
<dbReference type="EMBL" id="JAENRR010000063">
    <property type="protein sequence ID" value="MBK3519349.1"/>
    <property type="molecule type" value="Genomic_DNA"/>
</dbReference>
<name>A0ABS1HQA4_9BACT</name>
<dbReference type="PANTHER" id="PTHR33777">
    <property type="entry name" value="UPF0045 PROTEIN ECM15"/>
    <property type="match status" value="1"/>
</dbReference>
<evidence type="ECO:0000256" key="1">
    <source>
        <dbReference type="ARBA" id="ARBA00010272"/>
    </source>
</evidence>
<evidence type="ECO:0000313" key="3">
    <source>
        <dbReference type="EMBL" id="MBK3519349.1"/>
    </source>
</evidence>
<dbReference type="Proteomes" id="UP000605676">
    <property type="component" value="Unassembled WGS sequence"/>
</dbReference>
<dbReference type="SUPFAM" id="SSF89957">
    <property type="entry name" value="MTH1187/YkoF-like"/>
    <property type="match status" value="1"/>
</dbReference>
<evidence type="ECO:0000313" key="4">
    <source>
        <dbReference type="Proteomes" id="UP000605676"/>
    </source>
</evidence>
<sequence length="101" mass="11337">MSIANNIVNVAIQVLPMSDKHDMYDMVDAAIELIQKSGLTYKVTPFETVVEGKYDEVMELVKKVQEVCFTSGAEKLLCNLKIQSHKSNAVLIEDKVGKYEK</sequence>
<dbReference type="Pfam" id="PF01910">
    <property type="entry name" value="Thiamine_BP"/>
    <property type="match status" value="1"/>
</dbReference>
<reference evidence="3 4" key="1">
    <citation type="submission" date="2021-01" db="EMBL/GenBank/DDBJ databases">
        <title>Carboxyliciviraga sp.nov., isolated from coastal sediments.</title>
        <authorList>
            <person name="Lu D."/>
            <person name="Zhang T."/>
        </authorList>
    </citation>
    <scope>NUCLEOTIDE SEQUENCE [LARGE SCALE GENOMIC DNA]</scope>
    <source>
        <strain evidence="3 4">N1Y132</strain>
    </source>
</reference>
<dbReference type="Gene3D" id="3.30.70.930">
    <property type="match status" value="1"/>
</dbReference>